<dbReference type="CDD" id="cd02205">
    <property type="entry name" value="CBS_pair_SF"/>
    <property type="match status" value="2"/>
</dbReference>
<evidence type="ECO:0000259" key="4">
    <source>
        <dbReference type="PROSITE" id="PS51371"/>
    </source>
</evidence>
<dbReference type="SUPFAM" id="SSF54913">
    <property type="entry name" value="GlnB-like"/>
    <property type="match status" value="1"/>
</dbReference>
<evidence type="ECO:0000313" key="5">
    <source>
        <dbReference type="EMBL" id="OAN47715.1"/>
    </source>
</evidence>
<dbReference type="SUPFAM" id="SSF54631">
    <property type="entry name" value="CBS-domain pair"/>
    <property type="match status" value="3"/>
</dbReference>
<protein>
    <recommendedName>
        <fullName evidence="4">CBS domain-containing protein</fullName>
    </recommendedName>
</protein>
<dbReference type="PANTHER" id="PTHR43080:SF26">
    <property type="entry name" value="REGULATORY PROTEIN"/>
    <property type="match status" value="1"/>
</dbReference>
<evidence type="ECO:0000256" key="1">
    <source>
        <dbReference type="ARBA" id="ARBA00010554"/>
    </source>
</evidence>
<dbReference type="STRING" id="1707952.A6A03_09730"/>
<keyword evidence="2 3" id="KW-0129">CBS domain</keyword>
<dbReference type="AlphaFoldDB" id="A0A178MI20"/>
<dbReference type="Pfam" id="PF02641">
    <property type="entry name" value="DUF190"/>
    <property type="match status" value="1"/>
</dbReference>
<dbReference type="Gene3D" id="3.10.580.10">
    <property type="entry name" value="CBS-domain"/>
    <property type="match status" value="2"/>
</dbReference>
<evidence type="ECO:0000256" key="2">
    <source>
        <dbReference type="ARBA" id="ARBA00023122"/>
    </source>
</evidence>
<dbReference type="InterPro" id="IPR000644">
    <property type="entry name" value="CBS_dom"/>
</dbReference>
<comment type="similarity">
    <text evidence="1">Belongs to the UPF0166 family.</text>
</comment>
<feature type="domain" description="CBS" evidence="4">
    <location>
        <begin position="355"/>
        <end position="410"/>
    </location>
</feature>
<evidence type="ECO:0000256" key="3">
    <source>
        <dbReference type="PROSITE-ProRule" id="PRU00703"/>
    </source>
</evidence>
<sequence length="410" mass="43053">MAEPIVQRVRIYLNGEDRAGDRPLYQAVLAELRQSGATGATALPALAGFGPRRQVLPDAERQPVIIEWVDHALRIQRILPLISEVARDALITIEPVEVAQGVLRPSGPFGAEQLVSDLMQTEAAAIAADAPLLVALEQIAAAQADLLAVVENETVVGTISARELVWRGGLRLPPSLLSVLEPAESAAALAAMQGRTVGEVANREVRGVPSTMPIPQALTMMIEWGYAQVPVLDGHGRLAGIFGQREVLLAAARQPEPTDTNAVAVRVGMVMQAATARVALGQPLAAALAMLITAPSHLLFVVDGDGRLAGILRLSNVLMRLQGDERAALLAALQRAQPTPAAALPGARRAIDSLVEPAPAIVTIDAGLGAAARQLLNVNAERLPVVDSDGRLSGIIARGALIRALLQQSE</sequence>
<dbReference type="Pfam" id="PF00571">
    <property type="entry name" value="CBS"/>
    <property type="match status" value="4"/>
</dbReference>
<organism evidence="5 6">
    <name type="scientific">Chloroflexus islandicus</name>
    <dbReference type="NCBI Taxonomy" id="1707952"/>
    <lineage>
        <taxon>Bacteria</taxon>
        <taxon>Bacillati</taxon>
        <taxon>Chloroflexota</taxon>
        <taxon>Chloroflexia</taxon>
        <taxon>Chloroflexales</taxon>
        <taxon>Chloroflexineae</taxon>
        <taxon>Chloroflexaceae</taxon>
        <taxon>Chloroflexus</taxon>
    </lineage>
</organism>
<dbReference type="RefSeq" id="WP_066783582.1">
    <property type="nucleotide sequence ID" value="NZ_LWQS01000035.1"/>
</dbReference>
<dbReference type="InterPro" id="IPR003793">
    <property type="entry name" value="UPF0166"/>
</dbReference>
<dbReference type="PANTHER" id="PTHR43080">
    <property type="entry name" value="CBS DOMAIN-CONTAINING PROTEIN CBSX3, MITOCHONDRIAL"/>
    <property type="match status" value="1"/>
</dbReference>
<keyword evidence="6" id="KW-1185">Reference proteome</keyword>
<dbReference type="InterPro" id="IPR015867">
    <property type="entry name" value="N-reg_PII/ATP_PRibTrfase_C"/>
</dbReference>
<proteinExistence type="inferred from homology"/>
<reference evidence="5 6" key="1">
    <citation type="submission" date="2016-04" db="EMBL/GenBank/DDBJ databases">
        <title>Chloroflexus islandicus sp. nov., a thermophilic filamentous anoxygenic phototrophic bacterium from geyser Strokkur (Iceland).</title>
        <authorList>
            <person name="Gaisin V.A."/>
            <person name="Kalashnikov A.M."/>
            <person name="Sukhacheva M.V."/>
            <person name="Grouzdev D.S."/>
            <person name="Ivanov T.M."/>
            <person name="Kuznetsov B."/>
            <person name="Gorlenko V.M."/>
        </authorList>
    </citation>
    <scope>NUCLEOTIDE SEQUENCE [LARGE SCALE GENOMIC DNA]</scope>
    <source>
        <strain evidence="6">isl-2</strain>
    </source>
</reference>
<feature type="domain" description="CBS" evidence="4">
    <location>
        <begin position="201"/>
        <end position="258"/>
    </location>
</feature>
<dbReference type="Gene3D" id="3.30.70.120">
    <property type="match status" value="1"/>
</dbReference>
<dbReference type="InterPro" id="IPR046342">
    <property type="entry name" value="CBS_dom_sf"/>
</dbReference>
<dbReference type="SMART" id="SM00116">
    <property type="entry name" value="CBS"/>
    <property type="match status" value="3"/>
</dbReference>
<dbReference type="EMBL" id="LWQS01000035">
    <property type="protein sequence ID" value="OAN47715.1"/>
    <property type="molecule type" value="Genomic_DNA"/>
</dbReference>
<dbReference type="OrthoDB" id="5295185at2"/>
<feature type="domain" description="CBS" evidence="4">
    <location>
        <begin position="269"/>
        <end position="329"/>
    </location>
</feature>
<dbReference type="PROSITE" id="PS51371">
    <property type="entry name" value="CBS"/>
    <property type="match status" value="3"/>
</dbReference>
<dbReference type="Proteomes" id="UP000078287">
    <property type="component" value="Unassembled WGS sequence"/>
</dbReference>
<name>A0A178MI20_9CHLR</name>
<evidence type="ECO:0000313" key="6">
    <source>
        <dbReference type="Proteomes" id="UP000078287"/>
    </source>
</evidence>
<dbReference type="InterPro" id="IPR011322">
    <property type="entry name" value="N-reg_PII-like_a/b"/>
</dbReference>
<gene>
    <name evidence="5" type="ORF">A6A03_09730</name>
</gene>
<comment type="caution">
    <text evidence="5">The sequence shown here is derived from an EMBL/GenBank/DDBJ whole genome shotgun (WGS) entry which is preliminary data.</text>
</comment>
<dbReference type="InterPro" id="IPR051257">
    <property type="entry name" value="Diverse_CBS-Domain"/>
</dbReference>
<accession>A0A178MI20</accession>